<dbReference type="OrthoDB" id="8667028at2"/>
<dbReference type="InterPro" id="IPR007016">
    <property type="entry name" value="O-antigen_ligase-rel_domated"/>
</dbReference>
<name>H8Z4M8_9GAMM</name>
<feature type="transmembrane region" description="Helical" evidence="5">
    <location>
        <begin position="114"/>
        <end position="132"/>
    </location>
</feature>
<evidence type="ECO:0000256" key="5">
    <source>
        <dbReference type="SAM" id="Phobius"/>
    </source>
</evidence>
<dbReference type="HOGENOM" id="CLU_048390_0_0_6"/>
<feature type="domain" description="O-antigen ligase-related" evidence="6">
    <location>
        <begin position="190"/>
        <end position="354"/>
    </location>
</feature>
<accession>H8Z4M8</accession>
<feature type="transmembrane region" description="Helical" evidence="5">
    <location>
        <begin position="16"/>
        <end position="45"/>
    </location>
</feature>
<keyword evidence="2 5" id="KW-0812">Transmembrane</keyword>
<dbReference type="STRING" id="631362.Thi970DRAFT_03910"/>
<feature type="transmembrane region" description="Helical" evidence="5">
    <location>
        <begin position="57"/>
        <end position="76"/>
    </location>
</feature>
<feature type="transmembrane region" description="Helical" evidence="5">
    <location>
        <begin position="88"/>
        <end position="107"/>
    </location>
</feature>
<feature type="transmembrane region" description="Helical" evidence="5">
    <location>
        <begin position="203"/>
        <end position="218"/>
    </location>
</feature>
<feature type="transmembrane region" description="Helical" evidence="5">
    <location>
        <begin position="405"/>
        <end position="421"/>
    </location>
</feature>
<dbReference type="RefSeq" id="WP_009150688.1">
    <property type="nucleotide sequence ID" value="NZ_CP121471.1"/>
</dbReference>
<dbReference type="AlphaFoldDB" id="H8Z4M8"/>
<dbReference type="EMBL" id="JH603170">
    <property type="protein sequence ID" value="EIC20285.1"/>
    <property type="molecule type" value="Genomic_DNA"/>
</dbReference>
<feature type="transmembrane region" description="Helical" evidence="5">
    <location>
        <begin position="373"/>
        <end position="393"/>
    </location>
</feature>
<dbReference type="GO" id="GO:0016874">
    <property type="term" value="F:ligase activity"/>
    <property type="evidence" value="ECO:0007669"/>
    <property type="project" value="UniProtKB-KW"/>
</dbReference>
<keyword evidence="7" id="KW-0436">Ligase</keyword>
<keyword evidence="8" id="KW-1185">Reference proteome</keyword>
<dbReference type="PANTHER" id="PTHR37422:SF13">
    <property type="entry name" value="LIPOPOLYSACCHARIDE BIOSYNTHESIS PROTEIN PA4999-RELATED"/>
    <property type="match status" value="1"/>
</dbReference>
<gene>
    <name evidence="7" type="ORF">Thi970DRAFT_03910</name>
</gene>
<keyword evidence="3 5" id="KW-1133">Transmembrane helix</keyword>
<keyword evidence="4 5" id="KW-0472">Membrane</keyword>
<dbReference type="eggNOG" id="COG3307">
    <property type="taxonomic scope" value="Bacteria"/>
</dbReference>
<reference evidence="8" key="1">
    <citation type="submission" date="2011-06" db="EMBL/GenBank/DDBJ databases">
        <authorList>
            <consortium name="US DOE Joint Genome Institute (JGI-PGF)"/>
            <person name="Lucas S."/>
            <person name="Han J."/>
            <person name="Lapidus A."/>
            <person name="Cheng J.-F."/>
            <person name="Goodwin L."/>
            <person name="Pitluck S."/>
            <person name="Peters L."/>
            <person name="Land M.L."/>
            <person name="Hauser L."/>
            <person name="Vogl K."/>
            <person name="Liu Z."/>
            <person name="Overmann J."/>
            <person name="Frigaard N.-U."/>
            <person name="Bryant D.A."/>
            <person name="Woyke T.J."/>
        </authorList>
    </citation>
    <scope>NUCLEOTIDE SEQUENCE [LARGE SCALE GENOMIC DNA]</scope>
    <source>
        <strain evidence="8">970</strain>
    </source>
</reference>
<dbReference type="InterPro" id="IPR051533">
    <property type="entry name" value="WaaL-like"/>
</dbReference>
<evidence type="ECO:0000313" key="8">
    <source>
        <dbReference type="Proteomes" id="UP000002964"/>
    </source>
</evidence>
<proteinExistence type="predicted"/>
<evidence type="ECO:0000256" key="1">
    <source>
        <dbReference type="ARBA" id="ARBA00004141"/>
    </source>
</evidence>
<dbReference type="Proteomes" id="UP000002964">
    <property type="component" value="Unassembled WGS sequence"/>
</dbReference>
<organism evidence="7 8">
    <name type="scientific">Thiorhodovibrio frisius</name>
    <dbReference type="NCBI Taxonomy" id="631362"/>
    <lineage>
        <taxon>Bacteria</taxon>
        <taxon>Pseudomonadati</taxon>
        <taxon>Pseudomonadota</taxon>
        <taxon>Gammaproteobacteria</taxon>
        <taxon>Chromatiales</taxon>
        <taxon>Chromatiaceae</taxon>
        <taxon>Thiorhodovibrio</taxon>
    </lineage>
</organism>
<dbReference type="PANTHER" id="PTHR37422">
    <property type="entry name" value="TEICHURONIC ACID BIOSYNTHESIS PROTEIN TUAE"/>
    <property type="match status" value="1"/>
</dbReference>
<evidence type="ECO:0000256" key="2">
    <source>
        <dbReference type="ARBA" id="ARBA00022692"/>
    </source>
</evidence>
<evidence type="ECO:0000256" key="3">
    <source>
        <dbReference type="ARBA" id="ARBA00022989"/>
    </source>
</evidence>
<protein>
    <submittedName>
        <fullName evidence="7">Lipid A core-O-antigen ligase-like enyme</fullName>
    </submittedName>
</protein>
<reference evidence="7 8" key="2">
    <citation type="submission" date="2011-11" db="EMBL/GenBank/DDBJ databases">
        <authorList>
            <consortium name="US DOE Joint Genome Institute"/>
            <person name="Lucas S."/>
            <person name="Han J."/>
            <person name="Lapidus A."/>
            <person name="Cheng J.-F."/>
            <person name="Goodwin L."/>
            <person name="Pitluck S."/>
            <person name="Peters L."/>
            <person name="Ovchinnikova G."/>
            <person name="Zhang X."/>
            <person name="Detter J.C."/>
            <person name="Han C."/>
            <person name="Tapia R."/>
            <person name="Land M."/>
            <person name="Hauser L."/>
            <person name="Kyrpides N."/>
            <person name="Ivanova N."/>
            <person name="Pagani I."/>
            <person name="Vogl K."/>
            <person name="Liu Z."/>
            <person name="Overmann J."/>
            <person name="Frigaard N.-U."/>
            <person name="Bryant D."/>
            <person name="Woyke T."/>
        </authorList>
    </citation>
    <scope>NUCLEOTIDE SEQUENCE [LARGE SCALE GENOMIC DNA]</scope>
    <source>
        <strain evidence="7 8">970</strain>
    </source>
</reference>
<dbReference type="GO" id="GO:0016020">
    <property type="term" value="C:membrane"/>
    <property type="evidence" value="ECO:0007669"/>
    <property type="project" value="UniProtKB-SubCell"/>
</dbReference>
<sequence>MMRFDGSALRLQQATLWLFGISLFLIPAGLAGALVLLWLGFLLAAGSRETLGSLRDPAVLLVLAFVLYSPARQLIGQWLGGESTKGDWGGVGEWMQLAAVFPFALALRADAARLRQVLVLALIGLLICIPLRADWELLLLDPGQWLMARDGFGFVVIAFGLYCAAALLGVLFLRWPSGRTITAARWLAGLVLAQGLLFSQSRASWLAFLAALVVGLWLRRSNSPGLSWPWAGIKPGWRAWAAVILLAVVGGLNASLVLNRLTQEADSAVVLLEQPSDLTVQTSIGLRWRAQQLGLNLWLERPWFGWGADTTPSLIAASAEDYALIDAGEVLVHLHNSYLEILVQFGLVGLVLFFALVAALFQGVLAAWRQRLLPADLAIFLICLLLLTLIWNFFNFRMLHQDWRGFWALVAGSALSFGLAARRRFTRTADHNA</sequence>
<feature type="transmembrane region" description="Helical" evidence="5">
    <location>
        <begin position="341"/>
        <end position="361"/>
    </location>
</feature>
<feature type="transmembrane region" description="Helical" evidence="5">
    <location>
        <begin position="152"/>
        <end position="173"/>
    </location>
</feature>
<evidence type="ECO:0000313" key="7">
    <source>
        <dbReference type="EMBL" id="EIC20285.1"/>
    </source>
</evidence>
<dbReference type="Pfam" id="PF04932">
    <property type="entry name" value="Wzy_C"/>
    <property type="match status" value="1"/>
</dbReference>
<comment type="subcellular location">
    <subcellularLocation>
        <location evidence="1">Membrane</location>
        <topology evidence="1">Multi-pass membrane protein</topology>
    </subcellularLocation>
</comment>
<evidence type="ECO:0000256" key="4">
    <source>
        <dbReference type="ARBA" id="ARBA00023136"/>
    </source>
</evidence>
<feature type="transmembrane region" description="Helical" evidence="5">
    <location>
        <begin position="239"/>
        <end position="258"/>
    </location>
</feature>
<evidence type="ECO:0000259" key="6">
    <source>
        <dbReference type="Pfam" id="PF04932"/>
    </source>
</evidence>